<feature type="compositionally biased region" description="Basic and acidic residues" evidence="1">
    <location>
        <begin position="427"/>
        <end position="436"/>
    </location>
</feature>
<name>A0A3N4K4K6_9PEZI</name>
<protein>
    <submittedName>
        <fullName evidence="2">Uncharacterized protein</fullName>
    </submittedName>
</protein>
<feature type="region of interest" description="Disordered" evidence="1">
    <location>
        <begin position="480"/>
        <end position="501"/>
    </location>
</feature>
<feature type="region of interest" description="Disordered" evidence="1">
    <location>
        <begin position="142"/>
        <end position="180"/>
    </location>
</feature>
<dbReference type="Proteomes" id="UP000276215">
    <property type="component" value="Unassembled WGS sequence"/>
</dbReference>
<feature type="compositionally biased region" description="Basic and acidic residues" evidence="1">
    <location>
        <begin position="152"/>
        <end position="164"/>
    </location>
</feature>
<dbReference type="EMBL" id="ML120363">
    <property type="protein sequence ID" value="RPB03351.1"/>
    <property type="molecule type" value="Genomic_DNA"/>
</dbReference>
<keyword evidence="3" id="KW-1185">Reference proteome</keyword>
<reference evidence="2 3" key="1">
    <citation type="journal article" date="2018" name="Nat. Ecol. Evol.">
        <title>Pezizomycetes genomes reveal the molecular basis of ectomycorrhizal truffle lifestyle.</title>
        <authorList>
            <person name="Murat C."/>
            <person name="Payen T."/>
            <person name="Noel B."/>
            <person name="Kuo A."/>
            <person name="Morin E."/>
            <person name="Chen J."/>
            <person name="Kohler A."/>
            <person name="Krizsan K."/>
            <person name="Balestrini R."/>
            <person name="Da Silva C."/>
            <person name="Montanini B."/>
            <person name="Hainaut M."/>
            <person name="Levati E."/>
            <person name="Barry K.W."/>
            <person name="Belfiori B."/>
            <person name="Cichocki N."/>
            <person name="Clum A."/>
            <person name="Dockter R.B."/>
            <person name="Fauchery L."/>
            <person name="Guy J."/>
            <person name="Iotti M."/>
            <person name="Le Tacon F."/>
            <person name="Lindquist E.A."/>
            <person name="Lipzen A."/>
            <person name="Malagnac F."/>
            <person name="Mello A."/>
            <person name="Molinier V."/>
            <person name="Miyauchi S."/>
            <person name="Poulain J."/>
            <person name="Riccioni C."/>
            <person name="Rubini A."/>
            <person name="Sitrit Y."/>
            <person name="Splivallo R."/>
            <person name="Traeger S."/>
            <person name="Wang M."/>
            <person name="Zifcakova L."/>
            <person name="Wipf D."/>
            <person name="Zambonelli A."/>
            <person name="Paolocci F."/>
            <person name="Nowrousian M."/>
            <person name="Ottonello S."/>
            <person name="Baldrian P."/>
            <person name="Spatafora J.W."/>
            <person name="Henrissat B."/>
            <person name="Nagy L.G."/>
            <person name="Aury J.M."/>
            <person name="Wincker P."/>
            <person name="Grigoriev I.V."/>
            <person name="Bonfante P."/>
            <person name="Martin F.M."/>
        </authorList>
    </citation>
    <scope>NUCLEOTIDE SEQUENCE [LARGE SCALE GENOMIC DNA]</scope>
    <source>
        <strain evidence="2 3">120613-1</strain>
    </source>
</reference>
<evidence type="ECO:0000313" key="2">
    <source>
        <dbReference type="EMBL" id="RPB03351.1"/>
    </source>
</evidence>
<feature type="region of interest" description="Disordered" evidence="1">
    <location>
        <begin position="268"/>
        <end position="290"/>
    </location>
</feature>
<evidence type="ECO:0000256" key="1">
    <source>
        <dbReference type="SAM" id="MobiDB-lite"/>
    </source>
</evidence>
<proteinExistence type="predicted"/>
<dbReference type="OrthoDB" id="5422012at2759"/>
<feature type="compositionally biased region" description="Low complexity" evidence="1">
    <location>
        <begin position="445"/>
        <end position="455"/>
    </location>
</feature>
<accession>A0A3N4K4K6</accession>
<feature type="region of interest" description="Disordered" evidence="1">
    <location>
        <begin position="427"/>
        <end position="455"/>
    </location>
</feature>
<evidence type="ECO:0000313" key="3">
    <source>
        <dbReference type="Proteomes" id="UP000276215"/>
    </source>
</evidence>
<dbReference type="AlphaFoldDB" id="A0A3N4K4K6"/>
<organism evidence="2 3">
    <name type="scientific">Choiromyces venosus 120613-1</name>
    <dbReference type="NCBI Taxonomy" id="1336337"/>
    <lineage>
        <taxon>Eukaryota</taxon>
        <taxon>Fungi</taxon>
        <taxon>Dikarya</taxon>
        <taxon>Ascomycota</taxon>
        <taxon>Pezizomycotina</taxon>
        <taxon>Pezizomycetes</taxon>
        <taxon>Pezizales</taxon>
        <taxon>Tuberaceae</taxon>
        <taxon>Choiromyces</taxon>
    </lineage>
</organism>
<gene>
    <name evidence="2" type="ORF">L873DRAFT_1841322</name>
</gene>
<sequence length="501" mass="55291">MWDTIRAMPKRYFSRSSMKPSGLRSESQSTLAVYSEFLSQKKAAPTALEIPTQKPIFIHSELLQSIKEGISRVNLPQDPAGMNKENHPALMLRQDPRIPILTYLDEKSKPVDATTGNPVVARMASRFSDSYNEYISNARSEYEAGDPGEVSHTQKKDKNSDVVRAHPVKRSLKPEPSLPTVWEANPGIPLHSQPIPIPGTASGSSASYRLHRAHQSLDSASLQIGSSQRVQYLKQKAQLRRSEGEKESPTKLFNTIRSPRKYSSQSFNYEFLPRNPPAPTYQQAPASPPPAPIRTPPVIPHQEAHPGQRILLLGPDPGEEEEPLMTMAQKIARGREKVIALCGLPNPPLTRMPTSPRHLNMPDPSTIALPPSPLIRGPAQAVPTPPATTVTFKVPRKPLPPSAVPNQWKPITLVESFHSLTKEDFKISEEPAKKSESPPAPPSRPHSSLSMRSIISSISRRSIPSSLTLLNSSARGSIQSFYQDRVRGSRPGSEVFSKLDE</sequence>